<dbReference type="PANTHER" id="PTHR45625">
    <property type="entry name" value="PEPTIDYL-PROLYL CIS-TRANS ISOMERASE-RELATED"/>
    <property type="match status" value="1"/>
</dbReference>
<keyword evidence="5" id="KW-0413">Isomerase</keyword>
<evidence type="ECO:0000256" key="1">
    <source>
        <dbReference type="ARBA" id="ARBA00007930"/>
    </source>
</evidence>
<evidence type="ECO:0000256" key="2">
    <source>
        <dbReference type="SAM" id="MobiDB-lite"/>
    </source>
</evidence>
<dbReference type="Gene3D" id="3.30.40.10">
    <property type="entry name" value="Zinc/RING finger domain, C3HC4 (zinc finger)"/>
    <property type="match status" value="1"/>
</dbReference>
<dbReference type="VEuPathDB" id="PiroplasmaDB:TpMuguga_02g00580"/>
<reference evidence="5 6" key="1">
    <citation type="journal article" date="2005" name="Science">
        <title>Genome sequence of Theileria parva, a bovine pathogen that transforms lymphocytes.</title>
        <authorList>
            <person name="Gardner M.J."/>
            <person name="Bishop R."/>
            <person name="Shah T."/>
            <person name="de Villiers E.P."/>
            <person name="Carlton J.M."/>
            <person name="Hall N."/>
            <person name="Ren Q."/>
            <person name="Paulsen I.T."/>
            <person name="Pain A."/>
            <person name="Berriman M."/>
            <person name="Wilson R.J.M."/>
            <person name="Sato S."/>
            <person name="Ralph S.A."/>
            <person name="Mann D.J."/>
            <person name="Xiong Z."/>
            <person name="Shallom S.J."/>
            <person name="Weidman J."/>
            <person name="Jiang L."/>
            <person name="Lynn J."/>
            <person name="Weaver B."/>
            <person name="Shoaibi A."/>
            <person name="Domingo A.R."/>
            <person name="Wasawo D."/>
            <person name="Crabtree J."/>
            <person name="Wortman J.R."/>
            <person name="Haas B."/>
            <person name="Angiuoli S.V."/>
            <person name="Creasy T.H."/>
            <person name="Lu C."/>
            <person name="Suh B."/>
            <person name="Silva J.C."/>
            <person name="Utterback T.R."/>
            <person name="Feldblyum T.V."/>
            <person name="Pertea M."/>
            <person name="Allen J."/>
            <person name="Nierman W.C."/>
            <person name="Taracha E.L.N."/>
            <person name="Salzberg S.L."/>
            <person name="White O.R."/>
            <person name="Fitzhugh H.A."/>
            <person name="Morzaria S."/>
            <person name="Venter J.C."/>
            <person name="Fraser C.M."/>
            <person name="Nene V."/>
        </authorList>
    </citation>
    <scope>NUCLEOTIDE SEQUENCE [LARGE SCALE GENOMIC DNA]</scope>
    <source>
        <strain evidence="5 6">Muguga</strain>
    </source>
</reference>
<dbReference type="SUPFAM" id="SSF57850">
    <property type="entry name" value="RING/U-box"/>
    <property type="match status" value="1"/>
</dbReference>
<dbReference type="Proteomes" id="UP000001949">
    <property type="component" value="Unassembled WGS sequence"/>
</dbReference>
<dbReference type="Gene3D" id="2.40.100.10">
    <property type="entry name" value="Cyclophilin-like"/>
    <property type="match status" value="1"/>
</dbReference>
<dbReference type="OMA" id="NFIKHCA"/>
<dbReference type="PRINTS" id="PR00153">
    <property type="entry name" value="CSAPPISMRASE"/>
</dbReference>
<dbReference type="GO" id="GO:0071013">
    <property type="term" value="C:catalytic step 2 spliceosome"/>
    <property type="evidence" value="ECO:0007669"/>
    <property type="project" value="TreeGrafter"/>
</dbReference>
<dbReference type="Pfam" id="PF00160">
    <property type="entry name" value="Pro_isomerase"/>
    <property type="match status" value="1"/>
</dbReference>
<feature type="domain" description="PPIase cyclophilin-type" evidence="3">
    <location>
        <begin position="303"/>
        <end position="461"/>
    </location>
</feature>
<accession>Q4N4R0</accession>
<keyword evidence="6" id="KW-1185">Reference proteome</keyword>
<proteinExistence type="inferred from homology"/>
<dbReference type="InterPro" id="IPR029000">
    <property type="entry name" value="Cyclophilin-like_dom_sf"/>
</dbReference>
<evidence type="ECO:0000313" key="6">
    <source>
        <dbReference type="Proteomes" id="UP000001949"/>
    </source>
</evidence>
<dbReference type="GO" id="GO:0003755">
    <property type="term" value="F:peptidyl-prolyl cis-trans isomerase activity"/>
    <property type="evidence" value="ECO:0007669"/>
    <property type="project" value="InterPro"/>
</dbReference>
<dbReference type="InterPro" id="IPR013083">
    <property type="entry name" value="Znf_RING/FYVE/PHD"/>
</dbReference>
<dbReference type="PROSITE" id="PS51698">
    <property type="entry name" value="U_BOX"/>
    <property type="match status" value="1"/>
</dbReference>
<gene>
    <name evidence="5" type="ordered locus">TP02_0580</name>
</gene>
<evidence type="ECO:0000313" key="5">
    <source>
        <dbReference type="EMBL" id="EAN32863.1"/>
    </source>
</evidence>
<feature type="region of interest" description="Disordered" evidence="2">
    <location>
        <begin position="188"/>
        <end position="228"/>
    </location>
</feature>
<organism evidence="5 6">
    <name type="scientific">Theileria parva</name>
    <name type="common">East coast fever infection agent</name>
    <dbReference type="NCBI Taxonomy" id="5875"/>
    <lineage>
        <taxon>Eukaryota</taxon>
        <taxon>Sar</taxon>
        <taxon>Alveolata</taxon>
        <taxon>Apicomplexa</taxon>
        <taxon>Aconoidasida</taxon>
        <taxon>Piroplasmida</taxon>
        <taxon>Theileriidae</taxon>
        <taxon>Theileria</taxon>
    </lineage>
</organism>
<evidence type="ECO:0000259" key="3">
    <source>
        <dbReference type="PROSITE" id="PS50072"/>
    </source>
</evidence>
<dbReference type="KEGG" id="tpv:TP02_0580"/>
<dbReference type="SUPFAM" id="SSF50891">
    <property type="entry name" value="Cyclophilin-like"/>
    <property type="match status" value="1"/>
</dbReference>
<feature type="compositionally biased region" description="Basic and acidic residues" evidence="2">
    <location>
        <begin position="190"/>
        <end position="228"/>
    </location>
</feature>
<dbReference type="GO" id="GO:0061630">
    <property type="term" value="F:ubiquitin protein ligase activity"/>
    <property type="evidence" value="ECO:0007669"/>
    <property type="project" value="TreeGrafter"/>
</dbReference>
<dbReference type="EMBL" id="AAGK01000002">
    <property type="protein sequence ID" value="EAN32863.1"/>
    <property type="molecule type" value="Genomic_DNA"/>
</dbReference>
<name>Q4N4R0_THEPA</name>
<protein>
    <submittedName>
        <fullName evidence="5">Peptidyl-prolyl cis-trans isomerase, putative</fullName>
    </submittedName>
</protein>
<dbReference type="PROSITE" id="PS50072">
    <property type="entry name" value="CSA_PPIASE_2"/>
    <property type="match status" value="1"/>
</dbReference>
<dbReference type="eggNOG" id="KOG0883">
    <property type="taxonomic scope" value="Eukaryota"/>
</dbReference>
<dbReference type="SMART" id="SM00504">
    <property type="entry name" value="Ubox"/>
    <property type="match status" value="1"/>
</dbReference>
<evidence type="ECO:0000259" key="4">
    <source>
        <dbReference type="PROSITE" id="PS51698"/>
    </source>
</evidence>
<dbReference type="GO" id="GO:0000209">
    <property type="term" value="P:protein polyubiquitination"/>
    <property type="evidence" value="ECO:0007669"/>
    <property type="project" value="TreeGrafter"/>
</dbReference>
<dbReference type="InterPro" id="IPR003613">
    <property type="entry name" value="Ubox_domain"/>
</dbReference>
<dbReference type="AlphaFoldDB" id="Q4N4R0"/>
<comment type="caution">
    <text evidence="5">The sequence shown here is derived from an EMBL/GenBank/DDBJ whole genome shotgun (WGS) entry which is preliminary data.</text>
</comment>
<dbReference type="STRING" id="5875.Q4N4R0"/>
<comment type="similarity">
    <text evidence="1">Belongs to the cyclophilin-type PPIase family. PPIL2 subfamily.</text>
</comment>
<dbReference type="InterPro" id="IPR044666">
    <property type="entry name" value="Cyclophilin_A-like"/>
</dbReference>
<dbReference type="PANTHER" id="PTHR45625:SF1">
    <property type="entry name" value="RING-TYPE E3 UBIQUITIN-PROTEIN LIGASE PPIL2"/>
    <property type="match status" value="1"/>
</dbReference>
<sequence length="517" mass="58809">MVSSKHRHSKDKLYLLPSELALTQAPVKSNRPAELVPLDSCFLTLLPFSNPFCTIDGHIFDHDKIKEFVISHGVNPVNGAKLALDDLFPIYFSKDQSGHFQCPLSLKRFTPSSHIVAVKPSGNVYSYNTLKEVAKKEQDGLMHDPITGFLYGVGFLKNDIITIQDPHNTALRTISTFKHINSYFKPKTTNSRDKINPPQSDLKHTNSDTNTETKSDTDTKSDPKPTLLEEHLKIFKPSKPSYRPKHELFTTGSQAASFTSTAVAPSYKVEFRDKTVFELRLPLYDYVKKMKRKGYVKLVTTDGDLNLLLHTDRVPLTCDNFLQHCEDKYYDGCEFFRCVQDFMIQTGDPTNTGLGGESSFYRRNKLNSPDNSQVIPKYLTDEFDNTLYHVGIGVVSMANKGKNTNGSQFFITFNTCEHLDNRHSVFGKVVGGLEILKKWNNLKVNDEERPLNPPKIVNTIVYSNPFEEAKIQLDKQKELEKLEEKKRVINSKSKWLLEPTDSVTNKKKNKVGYLINQ</sequence>
<dbReference type="InterPro" id="IPR002130">
    <property type="entry name" value="Cyclophilin-type_PPIase_dom"/>
</dbReference>
<dbReference type="FunCoup" id="Q4N4R0">
    <property type="interactions" value="321"/>
</dbReference>
<feature type="domain" description="U-box" evidence="4">
    <location>
        <begin position="34"/>
        <end position="107"/>
    </location>
</feature>
<dbReference type="InParanoid" id="Q4N4R0"/>